<dbReference type="Pfam" id="PF00160">
    <property type="entry name" value="Pro_isomerase"/>
    <property type="match status" value="1"/>
</dbReference>
<evidence type="ECO:0000256" key="1">
    <source>
        <dbReference type="ARBA" id="ARBA00007365"/>
    </source>
</evidence>
<keyword evidence="7" id="KW-1185">Reference proteome</keyword>
<comment type="similarity">
    <text evidence="1">Belongs to the cyclophilin-type PPIase family.</text>
</comment>
<dbReference type="InterPro" id="IPR002130">
    <property type="entry name" value="Cyclophilin-type_PPIase_dom"/>
</dbReference>
<dbReference type="PRINTS" id="PR00153">
    <property type="entry name" value="CSAPPISMRASE"/>
</dbReference>
<keyword evidence="4" id="KW-0413">Isomerase</keyword>
<sequence length="318" mass="35555">MASLFSMQLTHTHNRLPWFRHIQGNYSQDVAKVLRPSMVGSSSGLQLGHSKALASRSHYALRFSVLQQSDPKSIRYRTMVCVNATENNVVELQAKVTNKCYFDVEVGGEPVGRIVLGLFGEIAPKTVENFRALCTGKQSREKGYGYKGCSFHRIIKEFMIQGGDFTEGDVSAVIFVSMPAYIYDDECIYFYIAMDSITEMQQCLNVLFIGFRELVELASMVPVLKMRVLPILLSTYFAVKHVGPGVLSMANAGPNTNSSQFFICTVKTPWLDNRHVVFGHVIDGMDVVKTLESQETSRMDIPRKPCRIVNCGELPLDG</sequence>
<dbReference type="GO" id="GO:0003755">
    <property type="term" value="F:peptidyl-prolyl cis-trans isomerase activity"/>
    <property type="evidence" value="ECO:0007669"/>
    <property type="project" value="UniProtKB-KW"/>
</dbReference>
<dbReference type="SUPFAM" id="SSF50891">
    <property type="entry name" value="Cyclophilin-like"/>
    <property type="match status" value="1"/>
</dbReference>
<dbReference type="Proteomes" id="UP000289738">
    <property type="component" value="Chromosome B06"/>
</dbReference>
<dbReference type="GO" id="GO:0005737">
    <property type="term" value="C:cytoplasm"/>
    <property type="evidence" value="ECO:0007669"/>
    <property type="project" value="TreeGrafter"/>
</dbReference>
<evidence type="ECO:0000313" key="7">
    <source>
        <dbReference type="Proteomes" id="UP000289738"/>
    </source>
</evidence>
<accession>A0A444YJ22</accession>
<reference evidence="6 7" key="1">
    <citation type="submission" date="2019-01" db="EMBL/GenBank/DDBJ databases">
        <title>Sequencing of cultivated peanut Arachis hypogaea provides insights into genome evolution and oil improvement.</title>
        <authorList>
            <person name="Chen X."/>
        </authorList>
    </citation>
    <scope>NUCLEOTIDE SEQUENCE [LARGE SCALE GENOMIC DNA]</scope>
    <source>
        <strain evidence="7">cv. Fuhuasheng</strain>
        <tissue evidence="6">Leaves</tissue>
    </source>
</reference>
<evidence type="ECO:0000256" key="4">
    <source>
        <dbReference type="ARBA" id="ARBA00023235"/>
    </source>
</evidence>
<evidence type="ECO:0000259" key="5">
    <source>
        <dbReference type="PROSITE" id="PS50072"/>
    </source>
</evidence>
<dbReference type="GO" id="GO:0006457">
    <property type="term" value="P:protein folding"/>
    <property type="evidence" value="ECO:0007669"/>
    <property type="project" value="InterPro"/>
</dbReference>
<name>A0A444YJ22_ARAHY</name>
<evidence type="ECO:0000313" key="6">
    <source>
        <dbReference type="EMBL" id="RYR01963.1"/>
    </source>
</evidence>
<gene>
    <name evidence="6" type="ORF">Ahy_B06g080826</name>
</gene>
<dbReference type="PROSITE" id="PS00170">
    <property type="entry name" value="CSA_PPIASE_1"/>
    <property type="match status" value="1"/>
</dbReference>
<dbReference type="EMBL" id="SDMP01000016">
    <property type="protein sequence ID" value="RYR01963.1"/>
    <property type="molecule type" value="Genomic_DNA"/>
</dbReference>
<proteinExistence type="inferred from homology"/>
<organism evidence="6 7">
    <name type="scientific">Arachis hypogaea</name>
    <name type="common">Peanut</name>
    <dbReference type="NCBI Taxonomy" id="3818"/>
    <lineage>
        <taxon>Eukaryota</taxon>
        <taxon>Viridiplantae</taxon>
        <taxon>Streptophyta</taxon>
        <taxon>Embryophyta</taxon>
        <taxon>Tracheophyta</taxon>
        <taxon>Spermatophyta</taxon>
        <taxon>Magnoliopsida</taxon>
        <taxon>eudicotyledons</taxon>
        <taxon>Gunneridae</taxon>
        <taxon>Pentapetalae</taxon>
        <taxon>rosids</taxon>
        <taxon>fabids</taxon>
        <taxon>Fabales</taxon>
        <taxon>Fabaceae</taxon>
        <taxon>Papilionoideae</taxon>
        <taxon>50 kb inversion clade</taxon>
        <taxon>dalbergioids sensu lato</taxon>
        <taxon>Dalbergieae</taxon>
        <taxon>Pterocarpus clade</taxon>
        <taxon>Arachis</taxon>
    </lineage>
</organism>
<dbReference type="InterPro" id="IPR020892">
    <property type="entry name" value="Cyclophilin-type_PPIase_CS"/>
</dbReference>
<dbReference type="PANTHER" id="PTHR11071">
    <property type="entry name" value="PEPTIDYL-PROLYL CIS-TRANS ISOMERASE"/>
    <property type="match status" value="1"/>
</dbReference>
<dbReference type="PANTHER" id="PTHR11071:SF420">
    <property type="entry name" value="PEPTIDYL-PROLYL CIS-TRANS ISOMERASE CYP20-3, CHLOROPLASTIC"/>
    <property type="match status" value="1"/>
</dbReference>
<keyword evidence="3" id="KW-0697">Rotamase</keyword>
<dbReference type="GO" id="GO:0016018">
    <property type="term" value="F:cyclosporin A binding"/>
    <property type="evidence" value="ECO:0007669"/>
    <property type="project" value="TreeGrafter"/>
</dbReference>
<dbReference type="PROSITE" id="PS50072">
    <property type="entry name" value="CSA_PPIASE_2"/>
    <property type="match status" value="1"/>
</dbReference>
<dbReference type="STRING" id="3818.A0A444YJ22"/>
<dbReference type="AlphaFoldDB" id="A0A444YJ22"/>
<feature type="domain" description="PPIase cyclophilin-type" evidence="5">
    <location>
        <begin position="101"/>
        <end position="313"/>
    </location>
</feature>
<dbReference type="EC" id="5.2.1.8" evidence="2"/>
<protein>
    <recommendedName>
        <fullName evidence="2">peptidylprolyl isomerase</fullName>
        <ecNumber evidence="2">5.2.1.8</ecNumber>
    </recommendedName>
</protein>
<dbReference type="Gene3D" id="2.40.100.10">
    <property type="entry name" value="Cyclophilin-like"/>
    <property type="match status" value="1"/>
</dbReference>
<evidence type="ECO:0000256" key="3">
    <source>
        <dbReference type="ARBA" id="ARBA00023110"/>
    </source>
</evidence>
<evidence type="ECO:0000256" key="2">
    <source>
        <dbReference type="ARBA" id="ARBA00013194"/>
    </source>
</evidence>
<comment type="caution">
    <text evidence="6">The sequence shown here is derived from an EMBL/GenBank/DDBJ whole genome shotgun (WGS) entry which is preliminary data.</text>
</comment>
<dbReference type="InterPro" id="IPR029000">
    <property type="entry name" value="Cyclophilin-like_dom_sf"/>
</dbReference>